<name>A0AAC9LCQ3_9PSEU</name>
<gene>
    <name evidence="3" type="ORF">UA74_15625</name>
</gene>
<proteinExistence type="predicted"/>
<feature type="region of interest" description="Disordered" evidence="1">
    <location>
        <begin position="34"/>
        <end position="53"/>
    </location>
</feature>
<dbReference type="KEGG" id="acad:UA74_15625"/>
<accession>A0AAC9LCQ3</accession>
<organism evidence="3 4">
    <name type="scientific">Actinoalloteichus fjordicus</name>
    <dbReference type="NCBI Taxonomy" id="1612552"/>
    <lineage>
        <taxon>Bacteria</taxon>
        <taxon>Bacillati</taxon>
        <taxon>Actinomycetota</taxon>
        <taxon>Actinomycetes</taxon>
        <taxon>Pseudonocardiales</taxon>
        <taxon>Pseudonocardiaceae</taxon>
        <taxon>Actinoalloteichus</taxon>
    </lineage>
</organism>
<dbReference type="RefSeq" id="WP_075740957.1">
    <property type="nucleotide sequence ID" value="NZ_CP016076.1"/>
</dbReference>
<reference evidence="4" key="1">
    <citation type="submission" date="2016-06" db="EMBL/GenBank/DDBJ databases">
        <title>Complete genome sequence of Actinoalloteichus fjordicus DSM 46855 (=ADI127-17), type strain of the new species Actinoalloteichus fjordicus.</title>
        <authorList>
            <person name="Ruckert C."/>
            <person name="Nouioui I."/>
            <person name="Willmese J."/>
            <person name="van Wezel G."/>
            <person name="Klenk H.-P."/>
            <person name="Kalinowski J."/>
            <person name="Zotchev S.B."/>
        </authorList>
    </citation>
    <scope>NUCLEOTIDE SEQUENCE [LARGE SCALE GENOMIC DNA]</scope>
    <source>
        <strain evidence="4">ADI127-7</strain>
    </source>
</reference>
<keyword evidence="4" id="KW-1185">Reference proteome</keyword>
<evidence type="ECO:0000256" key="1">
    <source>
        <dbReference type="SAM" id="MobiDB-lite"/>
    </source>
</evidence>
<sequence length="120" mass="13220">MTGDQWDDVLRCLAEFDPVPSDVLRHAVERDGLCHTTHREGDPPEPDTADDPDRALAAHFCAGCPVQDECLALELHTAGAETHGIWGGFAEDDRRALHHIWARHRFADSETSDHEGGSLS</sequence>
<dbReference type="InterPro" id="IPR034768">
    <property type="entry name" value="4FE4S_WBL"/>
</dbReference>
<evidence type="ECO:0000313" key="4">
    <source>
        <dbReference type="Proteomes" id="UP000185511"/>
    </source>
</evidence>
<dbReference type="Proteomes" id="UP000185511">
    <property type="component" value="Chromosome"/>
</dbReference>
<dbReference type="AlphaFoldDB" id="A0AAC9LCQ3"/>
<dbReference type="PROSITE" id="PS51674">
    <property type="entry name" value="4FE4S_WBL"/>
    <property type="match status" value="1"/>
</dbReference>
<feature type="domain" description="4Fe-4S Wbl-type" evidence="2">
    <location>
        <begin position="33"/>
        <end position="96"/>
    </location>
</feature>
<evidence type="ECO:0000259" key="2">
    <source>
        <dbReference type="PROSITE" id="PS51674"/>
    </source>
</evidence>
<protein>
    <submittedName>
        <fullName evidence="3">Transcription factor WhiB</fullName>
    </submittedName>
</protein>
<dbReference type="Pfam" id="PF02467">
    <property type="entry name" value="Whib"/>
    <property type="match status" value="1"/>
</dbReference>
<evidence type="ECO:0000313" key="3">
    <source>
        <dbReference type="EMBL" id="APU15177.1"/>
    </source>
</evidence>
<dbReference type="EMBL" id="CP016076">
    <property type="protein sequence ID" value="APU15177.1"/>
    <property type="molecule type" value="Genomic_DNA"/>
</dbReference>